<sequence length="197" mass="21320">MSQEPVSLSVYLLGAVAILVRSHTHWLVGPADRSHTHWLVGPAARPLPDRALVGHAFSLVPHAPHPLYCSAACSLQQNCRSFNHLVWQRSCQINNSSRTDSPQDMVVRPGYNYYDRHVYTRLTQQNMSGGACAGSSGHGGVCRRGCGDSSPVHCLCTHPGWTGPTCEQPVDTIPGRGAGDDRQNPSRRENGDGGSRS</sequence>
<feature type="compositionally biased region" description="Basic and acidic residues" evidence="1">
    <location>
        <begin position="178"/>
        <end position="191"/>
    </location>
</feature>
<keyword evidence="4" id="KW-1185">Reference proteome</keyword>
<feature type="domain" description="Apple" evidence="2">
    <location>
        <begin position="39"/>
        <end position="117"/>
    </location>
</feature>
<organism evidence="3 4">
    <name type="scientific">Branchiostoma lanceolatum</name>
    <name type="common">Common lancelet</name>
    <name type="synonym">Amphioxus lanceolatum</name>
    <dbReference type="NCBI Taxonomy" id="7740"/>
    <lineage>
        <taxon>Eukaryota</taxon>
        <taxon>Metazoa</taxon>
        <taxon>Chordata</taxon>
        <taxon>Cephalochordata</taxon>
        <taxon>Leptocardii</taxon>
        <taxon>Amphioxiformes</taxon>
        <taxon>Branchiostomatidae</taxon>
        <taxon>Branchiostoma</taxon>
    </lineage>
</organism>
<dbReference type="Proteomes" id="UP000838412">
    <property type="component" value="Chromosome 8"/>
</dbReference>
<evidence type="ECO:0000259" key="2">
    <source>
        <dbReference type="SMART" id="SM00473"/>
    </source>
</evidence>
<protein>
    <submittedName>
        <fullName evidence="3">Hypp4974 protein</fullName>
    </submittedName>
</protein>
<dbReference type="InterPro" id="IPR003609">
    <property type="entry name" value="Pan_app"/>
</dbReference>
<gene>
    <name evidence="3" type="primary">Hypp4974</name>
    <name evidence="3" type="ORF">BLAG_LOCUS24395</name>
</gene>
<evidence type="ECO:0000256" key="1">
    <source>
        <dbReference type="SAM" id="MobiDB-lite"/>
    </source>
</evidence>
<dbReference type="EMBL" id="OV696693">
    <property type="protein sequence ID" value="CAH1272865.1"/>
    <property type="molecule type" value="Genomic_DNA"/>
</dbReference>
<name>A0A8K0ACK2_BRALA</name>
<reference evidence="3" key="1">
    <citation type="submission" date="2022-01" db="EMBL/GenBank/DDBJ databases">
        <authorList>
            <person name="Braso-Vives M."/>
        </authorList>
    </citation>
    <scope>NUCLEOTIDE SEQUENCE</scope>
</reference>
<dbReference type="Pfam" id="PF00024">
    <property type="entry name" value="PAN_1"/>
    <property type="match status" value="1"/>
</dbReference>
<dbReference type="Gene3D" id="3.50.4.10">
    <property type="entry name" value="Hepatocyte Growth Factor"/>
    <property type="match status" value="1"/>
</dbReference>
<feature type="region of interest" description="Disordered" evidence="1">
    <location>
        <begin position="167"/>
        <end position="197"/>
    </location>
</feature>
<proteinExistence type="predicted"/>
<dbReference type="AlphaFoldDB" id="A0A8K0ACK2"/>
<evidence type="ECO:0000313" key="3">
    <source>
        <dbReference type="EMBL" id="CAH1272865.1"/>
    </source>
</evidence>
<accession>A0A8K0ACK2</accession>
<evidence type="ECO:0000313" key="4">
    <source>
        <dbReference type="Proteomes" id="UP000838412"/>
    </source>
</evidence>
<dbReference type="SUPFAM" id="SSF57414">
    <property type="entry name" value="Hairpin loop containing domain-like"/>
    <property type="match status" value="1"/>
</dbReference>
<dbReference type="SMART" id="SM00473">
    <property type="entry name" value="PAN_AP"/>
    <property type="match status" value="1"/>
</dbReference>